<dbReference type="PROSITE" id="PS51379">
    <property type="entry name" value="4FE4S_FER_2"/>
    <property type="match status" value="1"/>
</dbReference>
<evidence type="ECO:0000256" key="4">
    <source>
        <dbReference type="ARBA" id="ARBA00022723"/>
    </source>
</evidence>
<evidence type="ECO:0000313" key="12">
    <source>
        <dbReference type="EMBL" id="HCT57376.1"/>
    </source>
</evidence>
<dbReference type="InterPro" id="IPR009010">
    <property type="entry name" value="Asp_de-COase-like_dom_sf"/>
</dbReference>
<sequence>MIAPSATTDHRPSTTMTTEAGTGVKRREFLKILGATGATTAVVGCSSEKVGKLIPYVTSPDNTVPGVSQYYATSCRECAAACGVLAEVRDGRPIKLEGNPEHPLNRGAICATGLAGIQGVYNPDRYRSPMVREGNALKPTTWDKAYELLAQKLGEVKSKGQAGNVVFVNQHETGTFPGFLDQWLSAQGMPAHLSVDSTAPIATIAANQKAYGAAWPALNFSAAKLVISFGADFLDGWGHSVPQQLDWADARSKLDVAPRLVYIGARRSLTGLNADQWIAAKAGSEMAICAALTGTGSAAAAAEAANVPVATIEALVKAVADAGNGIMALCGVTGNDAVECGVMVAEINKKGGAVGTTINTAKAHGSYTGLASYADLAAAVKNMDAGTVPLAFVRGANPAHTMPKSAGFAAAFAKVAFKVSFSSMPDETAQLADLVLPDNHWLESWGDAVGENGQISLQQPTLDPVFDTRATADVLIDLAKKDQTLAARYNVANFRSWYISQFPGGASAFATALTKASVSGAPLVATSTRTLATTALPVAEGAGEFFVQVYPSSTLGDGAGANKPWLQELPDPVTKIAWQSWIEVHPSTAKKLGIKEGSHLTIETAAGKVTAPAYIYMGVRTDTVAIALGQGHTAYGRFAQNIGVNAYDLVSHGWDSAGSLAIGSVKGKVTVSADSSPLVTTEGSARQHGRGIAQAMTLAALLGQEAEDEHGHHNIPGLPSQDFRTGLKAPVAADAQGEYANPLSKDKGMYDAGHSSKMESRRWAMTIDLARCTGCSACVTACYSENNIPTVGAPYQGRALSPITWDERPGANIIKGREMAWLRVERYYEGNENTENEFSPDFETRFVMMMCQQCGNAPCEPVCPVYATYHSPDGLNVQVYNRCVGTRYCSNNCPYKVRYFNWFGYGEPDRRQYAWPEPMHWGLNPDVTVRGKGVMEKCSFCVQRIREAEHRARSEDRDLNPDEFTVACAQACASRAIIFGDAADENWTVSKLAYDRRAYHVFEELNTYTAIVYLKKVNYPAPAAPATA</sequence>
<evidence type="ECO:0000256" key="9">
    <source>
        <dbReference type="SAM" id="MobiDB-lite"/>
    </source>
</evidence>
<feature type="domain" description="4Fe-4S Mo/W bis-MGD-type" evidence="11">
    <location>
        <begin position="68"/>
        <end position="124"/>
    </location>
</feature>
<evidence type="ECO:0000256" key="5">
    <source>
        <dbReference type="ARBA" id="ARBA00022729"/>
    </source>
</evidence>
<dbReference type="SMART" id="SM00926">
    <property type="entry name" value="Molybdop_Fe4S4"/>
    <property type="match status" value="1"/>
</dbReference>
<dbReference type="EMBL" id="DPIY01000009">
    <property type="protein sequence ID" value="HCT57376.1"/>
    <property type="molecule type" value="Genomic_DNA"/>
</dbReference>
<dbReference type="InterPro" id="IPR006657">
    <property type="entry name" value="MoPterin_dinucl-bd_dom"/>
</dbReference>
<dbReference type="GO" id="GO:0051539">
    <property type="term" value="F:4 iron, 4 sulfur cluster binding"/>
    <property type="evidence" value="ECO:0007669"/>
    <property type="project" value="UniProtKB-KW"/>
</dbReference>
<dbReference type="PROSITE" id="PS51669">
    <property type="entry name" value="4FE4S_MOW_BIS_MGD"/>
    <property type="match status" value="1"/>
</dbReference>
<keyword evidence="2" id="KW-0004">4Fe-4S</keyword>
<dbReference type="Gene3D" id="3.30.70.20">
    <property type="match status" value="2"/>
</dbReference>
<feature type="domain" description="4Fe-4S ferredoxin-type" evidence="10">
    <location>
        <begin position="763"/>
        <end position="793"/>
    </location>
</feature>
<dbReference type="GO" id="GO:0043546">
    <property type="term" value="F:molybdopterin cofactor binding"/>
    <property type="evidence" value="ECO:0007669"/>
    <property type="project" value="InterPro"/>
</dbReference>
<keyword evidence="6" id="KW-0560">Oxidoreductase</keyword>
<dbReference type="PANTHER" id="PTHR43742:SF9">
    <property type="entry name" value="TETRATHIONATE REDUCTASE SUBUNIT A"/>
    <property type="match status" value="1"/>
</dbReference>
<evidence type="ECO:0000256" key="6">
    <source>
        <dbReference type="ARBA" id="ARBA00023002"/>
    </source>
</evidence>
<feature type="region of interest" description="Disordered" evidence="9">
    <location>
        <begin position="1"/>
        <end position="21"/>
    </location>
</feature>
<evidence type="ECO:0000256" key="1">
    <source>
        <dbReference type="ARBA" id="ARBA00010312"/>
    </source>
</evidence>
<dbReference type="GO" id="GO:0046872">
    <property type="term" value="F:metal ion binding"/>
    <property type="evidence" value="ECO:0007669"/>
    <property type="project" value="UniProtKB-KW"/>
</dbReference>
<accession>A0A3D4V8B1</accession>
<dbReference type="PANTHER" id="PTHR43742">
    <property type="entry name" value="TRIMETHYLAMINE-N-OXIDE REDUCTASE"/>
    <property type="match status" value="1"/>
</dbReference>
<reference evidence="12 13" key="1">
    <citation type="journal article" date="2018" name="Nat. Biotechnol.">
        <title>A standardized bacterial taxonomy based on genome phylogeny substantially revises the tree of life.</title>
        <authorList>
            <person name="Parks D.H."/>
            <person name="Chuvochina M."/>
            <person name="Waite D.W."/>
            <person name="Rinke C."/>
            <person name="Skarshewski A."/>
            <person name="Chaumeil P.A."/>
            <person name="Hugenholtz P."/>
        </authorList>
    </citation>
    <scope>NUCLEOTIDE SEQUENCE [LARGE SCALE GENOMIC DNA]</scope>
    <source>
        <strain evidence="12">UBA8844</strain>
    </source>
</reference>
<evidence type="ECO:0000259" key="11">
    <source>
        <dbReference type="PROSITE" id="PS51669"/>
    </source>
</evidence>
<dbReference type="Pfam" id="PF04879">
    <property type="entry name" value="Molybdop_Fe4S4"/>
    <property type="match status" value="1"/>
</dbReference>
<evidence type="ECO:0000256" key="8">
    <source>
        <dbReference type="ARBA" id="ARBA00023014"/>
    </source>
</evidence>
<dbReference type="InterPro" id="IPR017896">
    <property type="entry name" value="4Fe4S_Fe-S-bd"/>
</dbReference>
<dbReference type="InterPro" id="IPR050612">
    <property type="entry name" value="Prok_Mopterin_Oxidored"/>
</dbReference>
<dbReference type="SUPFAM" id="SSF50692">
    <property type="entry name" value="ADC-like"/>
    <property type="match status" value="1"/>
</dbReference>
<keyword evidence="3" id="KW-0500">Molybdenum</keyword>
<gene>
    <name evidence="12" type="ORF">DGD08_09225</name>
</gene>
<evidence type="ECO:0000256" key="2">
    <source>
        <dbReference type="ARBA" id="ARBA00022485"/>
    </source>
</evidence>
<proteinExistence type="inferred from homology"/>
<dbReference type="SUPFAM" id="SSF54862">
    <property type="entry name" value="4Fe-4S ferredoxins"/>
    <property type="match status" value="1"/>
</dbReference>
<dbReference type="Pfam" id="PF01568">
    <property type="entry name" value="Molydop_binding"/>
    <property type="match status" value="1"/>
</dbReference>
<dbReference type="GO" id="GO:0016491">
    <property type="term" value="F:oxidoreductase activity"/>
    <property type="evidence" value="ECO:0007669"/>
    <property type="project" value="UniProtKB-KW"/>
</dbReference>
<comment type="similarity">
    <text evidence="1">Belongs to the prokaryotic molybdopterin-containing oxidoreductase family.</text>
</comment>
<keyword evidence="7" id="KW-0408">Iron</keyword>
<name>A0A3D4V8B1_9BACT</name>
<dbReference type="InterPro" id="IPR006656">
    <property type="entry name" value="Mopterin_OxRdtase"/>
</dbReference>
<keyword evidence="8" id="KW-0411">Iron-sulfur</keyword>
<dbReference type="Gene3D" id="3.30.200.210">
    <property type="match status" value="1"/>
</dbReference>
<organism evidence="12 13">
    <name type="scientific">Gemmatimonas aurantiaca</name>
    <dbReference type="NCBI Taxonomy" id="173480"/>
    <lineage>
        <taxon>Bacteria</taxon>
        <taxon>Pseudomonadati</taxon>
        <taxon>Gemmatimonadota</taxon>
        <taxon>Gemmatimonadia</taxon>
        <taxon>Gemmatimonadales</taxon>
        <taxon>Gemmatimonadaceae</taxon>
        <taxon>Gemmatimonas</taxon>
    </lineage>
</organism>
<keyword evidence="4" id="KW-0479">Metal-binding</keyword>
<evidence type="ECO:0000256" key="3">
    <source>
        <dbReference type="ARBA" id="ARBA00022505"/>
    </source>
</evidence>
<dbReference type="CDD" id="cd10551">
    <property type="entry name" value="PsrB"/>
    <property type="match status" value="1"/>
</dbReference>
<dbReference type="AlphaFoldDB" id="A0A3D4V8B1"/>
<keyword evidence="5" id="KW-0732">Signal</keyword>
<comment type="caution">
    <text evidence="12">The sequence shown here is derived from an EMBL/GenBank/DDBJ whole genome shotgun (WGS) entry which is preliminary data.</text>
</comment>
<evidence type="ECO:0000259" key="10">
    <source>
        <dbReference type="PROSITE" id="PS51379"/>
    </source>
</evidence>
<dbReference type="InterPro" id="IPR006963">
    <property type="entry name" value="Mopterin_OxRdtase_4Fe-4S_dom"/>
</dbReference>
<dbReference type="Proteomes" id="UP000264071">
    <property type="component" value="Unassembled WGS sequence"/>
</dbReference>
<dbReference type="Gene3D" id="2.40.40.20">
    <property type="match status" value="1"/>
</dbReference>
<evidence type="ECO:0000313" key="13">
    <source>
        <dbReference type="Proteomes" id="UP000264071"/>
    </source>
</evidence>
<dbReference type="SUPFAM" id="SSF53706">
    <property type="entry name" value="Formate dehydrogenase/DMSO reductase, domains 1-3"/>
    <property type="match status" value="1"/>
</dbReference>
<dbReference type="Pfam" id="PF00384">
    <property type="entry name" value="Molybdopterin"/>
    <property type="match status" value="1"/>
</dbReference>
<dbReference type="OMA" id="AFQPVMC"/>
<dbReference type="Gene3D" id="3.40.228.10">
    <property type="entry name" value="Dimethylsulfoxide Reductase, domain 2"/>
    <property type="match status" value="1"/>
</dbReference>
<evidence type="ECO:0000256" key="7">
    <source>
        <dbReference type="ARBA" id="ARBA00023004"/>
    </source>
</evidence>
<dbReference type="Gene3D" id="3.40.50.740">
    <property type="match status" value="1"/>
</dbReference>
<protein>
    <submittedName>
        <fullName evidence="12">4Fe-4S dicluster domain-containing protein</fullName>
    </submittedName>
</protein>
<dbReference type="Pfam" id="PF13247">
    <property type="entry name" value="Fer4_11"/>
    <property type="match status" value="1"/>
</dbReference>